<evidence type="ECO:0000256" key="1">
    <source>
        <dbReference type="ARBA" id="ARBA00001823"/>
    </source>
</evidence>
<evidence type="ECO:0000313" key="8">
    <source>
        <dbReference type="EMBL" id="MXP75861.1"/>
    </source>
</evidence>
<dbReference type="GO" id="GO:0005524">
    <property type="term" value="F:ATP binding"/>
    <property type="evidence" value="ECO:0007669"/>
    <property type="project" value="UniProtKB-KW"/>
</dbReference>
<organism evidence="8 9">
    <name type="scientific">Sporofaciens musculi</name>
    <dbReference type="NCBI Taxonomy" id="2681861"/>
    <lineage>
        <taxon>Bacteria</taxon>
        <taxon>Bacillati</taxon>
        <taxon>Bacillota</taxon>
        <taxon>Clostridia</taxon>
        <taxon>Lachnospirales</taxon>
        <taxon>Lachnospiraceae</taxon>
        <taxon>Sporofaciens</taxon>
    </lineage>
</organism>
<dbReference type="InterPro" id="IPR027417">
    <property type="entry name" value="P-loop_NTPase"/>
</dbReference>
<proteinExistence type="inferred from homology"/>
<dbReference type="InterPro" id="IPR002891">
    <property type="entry name" value="APS"/>
</dbReference>
<comment type="caution">
    <text evidence="8">The sequence shown here is derived from an EMBL/GenBank/DDBJ whole genome shotgun (WGS) entry which is preliminary data.</text>
</comment>
<dbReference type="InterPro" id="IPR050512">
    <property type="entry name" value="Sulf_AdTrans/APS_kinase"/>
</dbReference>
<dbReference type="GO" id="GO:0010134">
    <property type="term" value="P:sulfate assimilation via adenylyl sulfate reduction"/>
    <property type="evidence" value="ECO:0007669"/>
    <property type="project" value="TreeGrafter"/>
</dbReference>
<comment type="pathway">
    <text evidence="6">Sulfur metabolism; hydrogen sulfide biosynthesis; sulfite from sulfate: step 2/3.</text>
</comment>
<evidence type="ECO:0000313" key="9">
    <source>
        <dbReference type="Proteomes" id="UP000460412"/>
    </source>
</evidence>
<dbReference type="UniPathway" id="UPA00140">
    <property type="reaction ID" value="UER00205"/>
</dbReference>
<keyword evidence="4 6" id="KW-0547">Nucleotide-binding</keyword>
<name>A0A7X3MGC5_9FIRM</name>
<dbReference type="GO" id="GO:0019379">
    <property type="term" value="P:sulfate assimilation, phosphoadenylyl sulfate reduction by phosphoadenylyl-sulfate reductase (thioredoxin)"/>
    <property type="evidence" value="ECO:0007669"/>
    <property type="project" value="TreeGrafter"/>
</dbReference>
<protein>
    <recommendedName>
        <fullName evidence="2 6">Adenylyl-sulfate kinase</fullName>
        <ecNumber evidence="2 6">2.7.1.25</ecNumber>
    </recommendedName>
</protein>
<comment type="function">
    <text evidence="6">Catalyzes the synthesis of activated sulfate.</text>
</comment>
<dbReference type="GO" id="GO:0004781">
    <property type="term" value="F:sulfate adenylyltransferase (ATP) activity"/>
    <property type="evidence" value="ECO:0007669"/>
    <property type="project" value="TreeGrafter"/>
</dbReference>
<dbReference type="EMBL" id="WUQX01000001">
    <property type="protein sequence ID" value="MXP75861.1"/>
    <property type="molecule type" value="Genomic_DNA"/>
</dbReference>
<dbReference type="Proteomes" id="UP000460412">
    <property type="component" value="Unassembled WGS sequence"/>
</dbReference>
<dbReference type="Gene3D" id="3.40.50.300">
    <property type="entry name" value="P-loop containing nucleotide triphosphate hydrolases"/>
    <property type="match status" value="1"/>
</dbReference>
<evidence type="ECO:0000256" key="2">
    <source>
        <dbReference type="ARBA" id="ARBA00012121"/>
    </source>
</evidence>
<dbReference type="PANTHER" id="PTHR42700:SF1">
    <property type="entry name" value="SULFATE ADENYLYLTRANSFERASE"/>
    <property type="match status" value="1"/>
</dbReference>
<dbReference type="AlphaFoldDB" id="A0A7X3MGC5"/>
<reference evidence="8 9" key="1">
    <citation type="submission" date="2019-12" db="EMBL/GenBank/DDBJ databases">
        <title>Sporaefaciens musculi gen. nov., sp. nov., a novel bacterium isolated from the caecum of an obese mouse.</title>
        <authorList>
            <person name="Rasmussen T.S."/>
            <person name="Streidl T."/>
            <person name="Hitch T.C.A."/>
            <person name="Wortmann E."/>
            <person name="Deptula P."/>
            <person name="Hansen M."/>
            <person name="Nielsen D.S."/>
            <person name="Clavel T."/>
            <person name="Vogensen F.K."/>
        </authorList>
    </citation>
    <scope>NUCLEOTIDE SEQUENCE [LARGE SCALE GENOMIC DNA]</scope>
    <source>
        <strain evidence="8 9">WCA-9-b2</strain>
    </source>
</reference>
<comment type="catalytic activity">
    <reaction evidence="1 6">
        <text>adenosine 5'-phosphosulfate + ATP = 3'-phosphoadenylyl sulfate + ADP + H(+)</text>
        <dbReference type="Rhea" id="RHEA:24152"/>
        <dbReference type="ChEBI" id="CHEBI:15378"/>
        <dbReference type="ChEBI" id="CHEBI:30616"/>
        <dbReference type="ChEBI" id="CHEBI:58243"/>
        <dbReference type="ChEBI" id="CHEBI:58339"/>
        <dbReference type="ChEBI" id="CHEBI:456216"/>
        <dbReference type="EC" id="2.7.1.25"/>
    </reaction>
</comment>
<evidence type="ECO:0000259" key="7">
    <source>
        <dbReference type="Pfam" id="PF01583"/>
    </source>
</evidence>
<evidence type="ECO:0000256" key="5">
    <source>
        <dbReference type="ARBA" id="ARBA00022840"/>
    </source>
</evidence>
<comment type="similarity">
    <text evidence="6">Belongs to the APS kinase family.</text>
</comment>
<keyword evidence="5 6" id="KW-0067">ATP-binding</keyword>
<dbReference type="SUPFAM" id="SSF52540">
    <property type="entry name" value="P-loop containing nucleoside triphosphate hydrolases"/>
    <property type="match status" value="1"/>
</dbReference>
<accession>A0A7X3MGC5</accession>
<dbReference type="RefSeq" id="WP_159751048.1">
    <property type="nucleotide sequence ID" value="NZ_CASZNZ010000039.1"/>
</dbReference>
<keyword evidence="9" id="KW-1185">Reference proteome</keyword>
<gene>
    <name evidence="8" type="primary">cysC</name>
    <name evidence="8" type="ORF">GN277_10850</name>
</gene>
<dbReference type="PANTHER" id="PTHR42700">
    <property type="entry name" value="SULFATE ADENYLYLTRANSFERASE"/>
    <property type="match status" value="1"/>
</dbReference>
<evidence type="ECO:0000256" key="3">
    <source>
        <dbReference type="ARBA" id="ARBA00022679"/>
    </source>
</evidence>
<feature type="domain" description="APS kinase" evidence="7">
    <location>
        <begin position="5"/>
        <end position="153"/>
    </location>
</feature>
<dbReference type="CDD" id="cd02027">
    <property type="entry name" value="APSK"/>
    <property type="match status" value="1"/>
</dbReference>
<dbReference type="GO" id="GO:0005737">
    <property type="term" value="C:cytoplasm"/>
    <property type="evidence" value="ECO:0007669"/>
    <property type="project" value="TreeGrafter"/>
</dbReference>
<dbReference type="EC" id="2.7.1.25" evidence="2 6"/>
<evidence type="ECO:0000256" key="4">
    <source>
        <dbReference type="ARBA" id="ARBA00022741"/>
    </source>
</evidence>
<keyword evidence="3 6" id="KW-0808">Transferase</keyword>
<dbReference type="Pfam" id="PF01583">
    <property type="entry name" value="APS_kinase"/>
    <property type="match status" value="1"/>
</dbReference>
<dbReference type="NCBIfam" id="TIGR00455">
    <property type="entry name" value="apsK"/>
    <property type="match status" value="1"/>
</dbReference>
<evidence type="ECO:0000256" key="6">
    <source>
        <dbReference type="RuleBase" id="RU004347"/>
    </source>
</evidence>
<dbReference type="GO" id="GO:0004020">
    <property type="term" value="F:adenylylsulfate kinase activity"/>
    <property type="evidence" value="ECO:0007669"/>
    <property type="project" value="UniProtKB-EC"/>
</dbReference>
<sequence length="177" mass="20400">MQNIFMMYMIGRSGSGKTTIAGALEERLVQEGIKNLQVIDGDVIRKQFGGIFGYTREERLKCNQAVRVVVSYLLKHHISVILAQVAPYEEIRNLVRSQFENEYIEVYIKCSYEECARRDVKGYYQKQQNGKMENLNGADDIYEIPLNSDIVIDTEKESVHEAVDRIMTYLQEKGYGV</sequence>
<dbReference type="InterPro" id="IPR059117">
    <property type="entry name" value="APS_kinase_dom"/>
</dbReference>
<dbReference type="GO" id="GO:0070814">
    <property type="term" value="P:hydrogen sulfide biosynthetic process"/>
    <property type="evidence" value="ECO:0007669"/>
    <property type="project" value="UniProtKB-UniPathway"/>
</dbReference>
<keyword evidence="6 8" id="KW-0418">Kinase</keyword>